<evidence type="ECO:0000313" key="2">
    <source>
        <dbReference type="EMBL" id="AQU68148.1"/>
    </source>
</evidence>
<sequence>MVQAPGPWLDELQRILRTAGVNVDRPPYSYAEYTVGLCYVAGAKGLPTGLRHRAADALVRRANDVGYAEARNLLPKNGWGWLADAVREGWAVWTANLFAEDETAPLTTRMRVGLALAEYEHPTGYVPGAVEQLVAHPGATSADRLALAMAMAQRAPKDATSLLRCLASDPIVQVGHRMQAIGRLDEIDPSMAEKMRAIQTRLPAARVARDQHRETAEHTQREAAAQRQRETPKAVVDRLDSKVEELLDDLRGRGSADWLGDQLDNHIAETDWEGVTQDIADIRRVVCDDEIGASLRLLEVLTQIRFGGDTSSTPDTLGLDAQGDQDFPQLTQEELGGVARAEAERSWEFWRKLVEKHGWDDEDDRFEELDRQMDEVNRNVGASTCERVGNHLRALQQHLVWELWPALVNAAEKRDYAAARDFLATARLLANEAERAEALWKKATVADYSFDPLTMSWPRDFWLVLEKWRGGTATPSARL</sequence>
<dbReference type="Proteomes" id="UP000189677">
    <property type="component" value="Chromosome"/>
</dbReference>
<dbReference type="KEGG" id="snw:BBN63_19950"/>
<dbReference type="EMBL" id="CP018047">
    <property type="protein sequence ID" value="AQU68148.1"/>
    <property type="molecule type" value="Genomic_DNA"/>
</dbReference>
<proteinExistence type="predicted"/>
<name>A0A1U9QV70_STRNV</name>
<keyword evidence="3" id="KW-1185">Reference proteome</keyword>
<evidence type="ECO:0000313" key="3">
    <source>
        <dbReference type="Proteomes" id="UP000189677"/>
    </source>
</evidence>
<feature type="compositionally biased region" description="Basic and acidic residues" evidence="1">
    <location>
        <begin position="209"/>
        <end position="221"/>
    </location>
</feature>
<organism evidence="2 3">
    <name type="scientific">Streptomyces niveus</name>
    <name type="common">Streptomyces spheroides</name>
    <dbReference type="NCBI Taxonomy" id="193462"/>
    <lineage>
        <taxon>Bacteria</taxon>
        <taxon>Bacillati</taxon>
        <taxon>Actinomycetota</taxon>
        <taxon>Actinomycetes</taxon>
        <taxon>Kitasatosporales</taxon>
        <taxon>Streptomycetaceae</taxon>
        <taxon>Streptomyces</taxon>
    </lineage>
</organism>
<protein>
    <submittedName>
        <fullName evidence="2">Uncharacterized protein</fullName>
    </submittedName>
</protein>
<accession>A0A1U9QV70</accession>
<feature type="region of interest" description="Disordered" evidence="1">
    <location>
        <begin position="209"/>
        <end position="235"/>
    </location>
</feature>
<evidence type="ECO:0000256" key="1">
    <source>
        <dbReference type="SAM" id="MobiDB-lite"/>
    </source>
</evidence>
<dbReference type="AlphaFoldDB" id="A0A1U9QV70"/>
<gene>
    <name evidence="2" type="ORF">BBN63_19950</name>
</gene>
<reference evidence="2 3" key="1">
    <citation type="submission" date="2016-11" db="EMBL/GenBank/DDBJ databases">
        <title>Complete genome sequence of Streptomyces niveus SCSIO 3406.</title>
        <authorList>
            <person name="Zhu Q."/>
            <person name="Cheng W."/>
            <person name="Song Y."/>
            <person name="Li Q."/>
            <person name="Ju J."/>
        </authorList>
    </citation>
    <scope>NUCLEOTIDE SEQUENCE [LARGE SCALE GENOMIC DNA]</scope>
    <source>
        <strain evidence="2 3">SCSIO 3406</strain>
    </source>
</reference>